<dbReference type="SUPFAM" id="SSF50729">
    <property type="entry name" value="PH domain-like"/>
    <property type="match status" value="1"/>
</dbReference>
<dbReference type="SMART" id="SM00325">
    <property type="entry name" value="RhoGEF"/>
    <property type="match status" value="1"/>
</dbReference>
<dbReference type="FunFam" id="1.20.900.10:FF:000010">
    <property type="entry name" value="Rho guanine nucleotide exchange factor 3 isoform 1"/>
    <property type="match status" value="1"/>
</dbReference>
<dbReference type="InterPro" id="IPR011993">
    <property type="entry name" value="PH-like_dom_sf"/>
</dbReference>
<gene>
    <name evidence="7" type="primary">LOC112218915</name>
</gene>
<dbReference type="Pfam" id="PF22697">
    <property type="entry name" value="SOS1_NGEF_PH"/>
    <property type="match status" value="1"/>
</dbReference>
<dbReference type="PANTHER" id="PTHR46006">
    <property type="entry name" value="RHO GUANINE NUCLEOTIDE EXCHANGE FACTOR AT 64C, ISOFORM A"/>
    <property type="match status" value="1"/>
</dbReference>
<dbReference type="GO" id="GO:0035025">
    <property type="term" value="P:positive regulation of Rho protein signal transduction"/>
    <property type="evidence" value="ECO:0007669"/>
    <property type="project" value="TreeGrafter"/>
</dbReference>
<reference evidence="7" key="2">
    <citation type="submission" date="2025-08" db="UniProtKB">
        <authorList>
            <consortium name="Ensembl"/>
        </authorList>
    </citation>
    <scope>IDENTIFICATION</scope>
</reference>
<organism evidence="7 8">
    <name type="scientific">Oncorhynchus tshawytscha</name>
    <name type="common">Chinook salmon</name>
    <name type="synonym">Salmo tshawytscha</name>
    <dbReference type="NCBI Taxonomy" id="74940"/>
    <lineage>
        <taxon>Eukaryota</taxon>
        <taxon>Metazoa</taxon>
        <taxon>Chordata</taxon>
        <taxon>Craniata</taxon>
        <taxon>Vertebrata</taxon>
        <taxon>Euteleostomi</taxon>
        <taxon>Actinopterygii</taxon>
        <taxon>Neopterygii</taxon>
        <taxon>Teleostei</taxon>
        <taxon>Protacanthopterygii</taxon>
        <taxon>Salmoniformes</taxon>
        <taxon>Salmonidae</taxon>
        <taxon>Salmoninae</taxon>
        <taxon>Oncorhynchus</taxon>
    </lineage>
</organism>
<dbReference type="PROSITE" id="PS00741">
    <property type="entry name" value="DH_1"/>
    <property type="match status" value="1"/>
</dbReference>
<dbReference type="CDD" id="cd00160">
    <property type="entry name" value="RhoGEF"/>
    <property type="match status" value="1"/>
</dbReference>
<evidence type="ECO:0000256" key="4">
    <source>
        <dbReference type="SAM" id="MobiDB-lite"/>
    </source>
</evidence>
<dbReference type="GO" id="GO:0035556">
    <property type="term" value="P:intracellular signal transduction"/>
    <property type="evidence" value="ECO:0007669"/>
    <property type="project" value="InterPro"/>
</dbReference>
<dbReference type="PROSITE" id="PS50010">
    <property type="entry name" value="DH_2"/>
    <property type="match status" value="1"/>
</dbReference>
<accession>A0AAZ3NTC1</accession>
<sequence>MRRPPNHPGVSCRALLMLHNASFLLHSNSKMEESEVGELSVEDEPKRRRISLKRTSTVNSETSPATVNNSKKPPLCRGSSFTFLTPGTPWDFSLKRKHKEPKDDDTVSLSSFDLKVKRKRKEKKEDDDTVSLSSFDLKEPSNKRVRPLSRVSSLANLISPSKNGAVRRFGQTIQVWYISCCHNSRQKPMSCSKAAGPTPPKRRNSTLWSETLDVHQKSTFSTKEIKRQEAIHELSRGEQDLIEDLQMARKAYHDPMLKLSIMTEEELTHIFGDLDSYIPLHEDLLDKLAKGTGPNGTVGQIGQIVVDWLPGLNAYRDYCSNQLAAKALLDQKKQDRKVQDFLQRCLESPFSRKLDLWSFLDIPRSRLVKYPLLLREILRHTPPDHPDVPCLEKAIAIIQGVLSDINMRKGESESQYYINKLEYLDDRQRDPLIDNCKTLLCHGELRNKSGSKLHVFLFSELLVLTRPVTRHERSCYQVYRQPLPIRDLALEDLQDGDVRMGGSFRGAFSQGEKAKNVFRVTSLDPTHGQSHTLQVNDVFHKQQWLNCLRSAIDAQPQQQRAPLRDQHSEATTMTRAKRPMSKPSNHIRPVCALQTNEIEEFCKFQEKKRYWFTLQGNDICQPN</sequence>
<name>A0AAZ3NTC1_ONCTS</name>
<feature type="compositionally biased region" description="Polar residues" evidence="4">
    <location>
        <begin position="55"/>
        <end position="71"/>
    </location>
</feature>
<dbReference type="InterPro" id="IPR001331">
    <property type="entry name" value="GDS_CDC24_CS"/>
</dbReference>
<dbReference type="SUPFAM" id="SSF48065">
    <property type="entry name" value="DBL homology domain (DH-domain)"/>
    <property type="match status" value="1"/>
</dbReference>
<evidence type="ECO:0000256" key="3">
    <source>
        <dbReference type="ARBA" id="ARBA00022658"/>
    </source>
</evidence>
<dbReference type="InterPro" id="IPR035899">
    <property type="entry name" value="DBL_dom_sf"/>
</dbReference>
<dbReference type="PANTHER" id="PTHR46006:SF4">
    <property type="entry name" value="NEUROEPITHELIAL CELL-TRANSFORMING GENE 1 PROTEIN"/>
    <property type="match status" value="1"/>
</dbReference>
<evidence type="ECO:0000313" key="7">
    <source>
        <dbReference type="Ensembl" id="ENSOTSP00005107018.1"/>
    </source>
</evidence>
<dbReference type="InterPro" id="IPR000219">
    <property type="entry name" value="DH_dom"/>
</dbReference>
<evidence type="ECO:0008006" key="9">
    <source>
        <dbReference type="Google" id="ProtNLM"/>
    </source>
</evidence>
<reference evidence="7" key="3">
    <citation type="submission" date="2025-09" db="UniProtKB">
        <authorList>
            <consortium name="Ensembl"/>
        </authorList>
    </citation>
    <scope>IDENTIFICATION</scope>
</reference>
<evidence type="ECO:0000259" key="6">
    <source>
        <dbReference type="PROSITE" id="PS50010"/>
    </source>
</evidence>
<dbReference type="Proteomes" id="UP000694402">
    <property type="component" value="Unassembled WGS sequence"/>
</dbReference>
<protein>
    <recommendedName>
        <fullName evidence="9">Neuroepithelial cell transforming 1</fullName>
    </recommendedName>
</protein>
<dbReference type="GO" id="GO:0005737">
    <property type="term" value="C:cytoplasm"/>
    <property type="evidence" value="ECO:0007669"/>
    <property type="project" value="UniProtKB-SubCell"/>
</dbReference>
<dbReference type="Gene3D" id="2.30.29.30">
    <property type="entry name" value="Pleckstrin-homology domain (PH domain)/Phosphotyrosine-binding domain (PTB)"/>
    <property type="match status" value="1"/>
</dbReference>
<dbReference type="Gene3D" id="1.20.900.10">
    <property type="entry name" value="Dbl homology (DH) domain"/>
    <property type="match status" value="1"/>
</dbReference>
<keyword evidence="2" id="KW-0963">Cytoplasm</keyword>
<evidence type="ECO:0000313" key="8">
    <source>
        <dbReference type="Proteomes" id="UP000694402"/>
    </source>
</evidence>
<dbReference type="FunFam" id="2.30.29.30:FF:000151">
    <property type="entry name" value="Rho guanine nucleotide exchange factor 3"/>
    <property type="match status" value="1"/>
</dbReference>
<feature type="region of interest" description="Disordered" evidence="4">
    <location>
        <begin position="555"/>
        <end position="586"/>
    </location>
</feature>
<feature type="domain" description="DH" evidence="6">
    <location>
        <begin position="226"/>
        <end position="408"/>
    </location>
</feature>
<dbReference type="Pfam" id="PF00621">
    <property type="entry name" value="RhoGEF"/>
    <property type="match status" value="1"/>
</dbReference>
<evidence type="ECO:0000256" key="2">
    <source>
        <dbReference type="ARBA" id="ARBA00022490"/>
    </source>
</evidence>
<dbReference type="InterPro" id="IPR055251">
    <property type="entry name" value="SOS1_NGEF_PH"/>
</dbReference>
<evidence type="ECO:0000256" key="1">
    <source>
        <dbReference type="ARBA" id="ARBA00004496"/>
    </source>
</evidence>
<dbReference type="Ensembl" id="ENSOTST00005121830.1">
    <property type="protein sequence ID" value="ENSOTSP00005107018.1"/>
    <property type="gene ID" value="ENSOTSG00005048356.1"/>
</dbReference>
<feature type="region of interest" description="Disordered" evidence="4">
    <location>
        <begin position="55"/>
        <end position="76"/>
    </location>
</feature>
<dbReference type="InterPro" id="IPR051480">
    <property type="entry name" value="Endocytic_GEF_Adapter"/>
</dbReference>
<proteinExistence type="predicted"/>
<feature type="region of interest" description="Disordered" evidence="4">
    <location>
        <begin position="117"/>
        <end position="142"/>
    </location>
</feature>
<dbReference type="InterPro" id="IPR001849">
    <property type="entry name" value="PH_domain"/>
</dbReference>
<comment type="subcellular location">
    <subcellularLocation>
        <location evidence="1">Cytoplasm</location>
    </subcellularLocation>
</comment>
<dbReference type="GO" id="GO:0005085">
    <property type="term" value="F:guanyl-nucleotide exchange factor activity"/>
    <property type="evidence" value="ECO:0007669"/>
    <property type="project" value="UniProtKB-KW"/>
</dbReference>
<evidence type="ECO:0000259" key="5">
    <source>
        <dbReference type="PROSITE" id="PS50003"/>
    </source>
</evidence>
<feature type="domain" description="PH" evidence="5">
    <location>
        <begin position="438"/>
        <end position="553"/>
    </location>
</feature>
<dbReference type="PROSITE" id="PS50003">
    <property type="entry name" value="PH_DOMAIN"/>
    <property type="match status" value="1"/>
</dbReference>
<keyword evidence="8" id="KW-1185">Reference proteome</keyword>
<dbReference type="AlphaFoldDB" id="A0AAZ3NTC1"/>
<dbReference type="GeneTree" id="ENSGT00940000155849"/>
<reference evidence="8" key="1">
    <citation type="journal article" date="2018" name="PLoS ONE">
        <title>Chinook salmon (Oncorhynchus tshawytscha) genome and transcriptome.</title>
        <authorList>
            <person name="Christensen K.A."/>
            <person name="Leong J.S."/>
            <person name="Sakhrani D."/>
            <person name="Biagi C.A."/>
            <person name="Minkley D.R."/>
            <person name="Withler R.E."/>
            <person name="Rondeau E.B."/>
            <person name="Koop B.F."/>
            <person name="Devlin R.H."/>
        </authorList>
    </citation>
    <scope>NUCLEOTIDE SEQUENCE [LARGE SCALE GENOMIC DNA]</scope>
</reference>
<dbReference type="SMART" id="SM00233">
    <property type="entry name" value="PH"/>
    <property type="match status" value="1"/>
</dbReference>
<keyword evidence="3" id="KW-0344">Guanine-nucleotide releasing factor</keyword>